<dbReference type="Proteomes" id="UP000283512">
    <property type="component" value="Unassembled WGS sequence"/>
</dbReference>
<organism evidence="2 6">
    <name type="scientific">Bacteroides caccae</name>
    <dbReference type="NCBI Taxonomy" id="47678"/>
    <lineage>
        <taxon>Bacteria</taxon>
        <taxon>Pseudomonadati</taxon>
        <taxon>Bacteroidota</taxon>
        <taxon>Bacteroidia</taxon>
        <taxon>Bacteroidales</taxon>
        <taxon>Bacteroidaceae</taxon>
        <taxon>Bacteroides</taxon>
    </lineage>
</organism>
<accession>A0A412FKH2</accession>
<reference evidence="5 6" key="1">
    <citation type="submission" date="2018-08" db="EMBL/GenBank/DDBJ databases">
        <title>A genome reference for cultivated species of the human gut microbiota.</title>
        <authorList>
            <person name="Zou Y."/>
            <person name="Xue W."/>
            <person name="Luo G."/>
        </authorList>
    </citation>
    <scope>NUCLEOTIDE SEQUENCE [LARGE SCALE GENOMIC DNA]</scope>
    <source>
        <strain evidence="2 6">AF24-29LB</strain>
        <strain evidence="4 5">AM16-49B</strain>
        <strain evidence="3 7">AM31-16AC</strain>
    </source>
</reference>
<dbReference type="PROSITE" id="PS51257">
    <property type="entry name" value="PROKAR_LIPOPROTEIN"/>
    <property type="match status" value="1"/>
</dbReference>
<evidence type="ECO:0000313" key="6">
    <source>
        <dbReference type="Proteomes" id="UP000284205"/>
    </source>
</evidence>
<evidence type="ECO:0000256" key="1">
    <source>
        <dbReference type="SAM" id="SignalP"/>
    </source>
</evidence>
<dbReference type="EMBL" id="QSJD01000002">
    <property type="protein sequence ID" value="RHD53232.1"/>
    <property type="molecule type" value="Genomic_DNA"/>
</dbReference>
<name>A0A412FKH2_9BACE</name>
<feature type="chain" id="PRO_5033817865" evidence="1">
    <location>
        <begin position="18"/>
        <end position="314"/>
    </location>
</feature>
<evidence type="ECO:0000313" key="3">
    <source>
        <dbReference type="EMBL" id="RHD53232.1"/>
    </source>
</evidence>
<dbReference type="EMBL" id="QRKD01000008">
    <property type="protein sequence ID" value="RHH90289.1"/>
    <property type="molecule type" value="Genomic_DNA"/>
</dbReference>
<protein>
    <submittedName>
        <fullName evidence="2">DUF4984 domain-containing protein</fullName>
    </submittedName>
</protein>
<evidence type="ECO:0000313" key="2">
    <source>
        <dbReference type="EMBL" id="RGR68658.1"/>
    </source>
</evidence>
<gene>
    <name evidence="4" type="ORF">DW190_10510</name>
    <name evidence="3" type="ORF">DW794_01535</name>
    <name evidence="2" type="ORF">DWY26_16010</name>
</gene>
<evidence type="ECO:0000313" key="5">
    <source>
        <dbReference type="Proteomes" id="UP000283512"/>
    </source>
</evidence>
<dbReference type="EMBL" id="QRUO01000016">
    <property type="protein sequence ID" value="RGR68658.1"/>
    <property type="molecule type" value="Genomic_DNA"/>
</dbReference>
<keyword evidence="1" id="KW-0732">Signal</keyword>
<evidence type="ECO:0000313" key="4">
    <source>
        <dbReference type="EMBL" id="RHH90289.1"/>
    </source>
</evidence>
<dbReference type="Proteomes" id="UP000284205">
    <property type="component" value="Unassembled WGS sequence"/>
</dbReference>
<feature type="signal peptide" evidence="1">
    <location>
        <begin position="1"/>
        <end position="17"/>
    </location>
</feature>
<dbReference type="AlphaFoldDB" id="A0A412FKH2"/>
<sequence>MYMKKFLNLLLATPVAAVIMVACQSDEGITYSGPEYVMFSDTVYTMPVQDKEETFSVPVAATTTADYDRNYAVEIVNEKSTAVRGLHFDFVDNSNNITIKAGERVANVSLKGHYTNIAREDSLVVSLRLVEPKAQEWNLYGNTTRVDLVKCPPFKMNEFLKIKKEDDKVNLIMLASFPFDSSMGQYSAHGYKKDDHTLILTDMFGESSSEKIRIIFDEKDPLDLRITVPEQAAFRESNYGYVWVRSVEQYPSYFNTFDNFFVLILEAYVPQIGSFGVYQYIFECIDADEEADNNNGAATRGFSSYTSTFKLNKY</sequence>
<proteinExistence type="predicted"/>
<comment type="caution">
    <text evidence="2">The sequence shown here is derived from an EMBL/GenBank/DDBJ whole genome shotgun (WGS) entry which is preliminary data.</text>
</comment>
<dbReference type="Proteomes" id="UP000284689">
    <property type="component" value="Unassembled WGS sequence"/>
</dbReference>
<evidence type="ECO:0000313" key="7">
    <source>
        <dbReference type="Proteomes" id="UP000284689"/>
    </source>
</evidence>